<accession>A0A7M5UMN0</accession>
<feature type="region of interest" description="Disordered" evidence="1">
    <location>
        <begin position="21"/>
        <end position="71"/>
    </location>
</feature>
<organism evidence="3 4">
    <name type="scientific">Clytia hemisphaerica</name>
    <dbReference type="NCBI Taxonomy" id="252671"/>
    <lineage>
        <taxon>Eukaryota</taxon>
        <taxon>Metazoa</taxon>
        <taxon>Cnidaria</taxon>
        <taxon>Hydrozoa</taxon>
        <taxon>Hydroidolina</taxon>
        <taxon>Leptothecata</taxon>
        <taxon>Obeliida</taxon>
        <taxon>Clytiidae</taxon>
        <taxon>Clytia</taxon>
    </lineage>
</organism>
<protein>
    <recommendedName>
        <fullName evidence="2">CAP-Gly domain-containing protein</fullName>
    </recommendedName>
</protein>
<name>A0A7M5UMN0_9CNID</name>
<dbReference type="SMART" id="SM01052">
    <property type="entry name" value="CAP_GLY"/>
    <property type="match status" value="1"/>
</dbReference>
<feature type="region of interest" description="Disordered" evidence="1">
    <location>
        <begin position="900"/>
        <end position="971"/>
    </location>
</feature>
<dbReference type="InterPro" id="IPR035892">
    <property type="entry name" value="C2_domain_sf"/>
</dbReference>
<dbReference type="PROSITE" id="PS50245">
    <property type="entry name" value="CAP_GLY_2"/>
    <property type="match status" value="1"/>
</dbReference>
<evidence type="ECO:0000313" key="4">
    <source>
        <dbReference type="Proteomes" id="UP000594262"/>
    </source>
</evidence>
<dbReference type="Pfam" id="PF01302">
    <property type="entry name" value="CAP_GLY"/>
    <property type="match status" value="1"/>
</dbReference>
<dbReference type="Proteomes" id="UP000594262">
    <property type="component" value="Unplaced"/>
</dbReference>
<feature type="compositionally biased region" description="Polar residues" evidence="1">
    <location>
        <begin position="944"/>
        <end position="958"/>
    </location>
</feature>
<dbReference type="PANTHER" id="PTHR18916">
    <property type="entry name" value="DYNACTIN 1-RELATED MICROTUBULE-BINDING"/>
    <property type="match status" value="1"/>
</dbReference>
<dbReference type="InterPro" id="IPR000938">
    <property type="entry name" value="CAP-Gly_domain"/>
</dbReference>
<feature type="region of interest" description="Disordered" evidence="1">
    <location>
        <begin position="824"/>
        <end position="886"/>
    </location>
</feature>
<reference evidence="3" key="1">
    <citation type="submission" date="2021-01" db="UniProtKB">
        <authorList>
            <consortium name="EnsemblMetazoa"/>
        </authorList>
    </citation>
    <scope>IDENTIFICATION</scope>
</reference>
<dbReference type="AlphaFoldDB" id="A0A7M5UMN0"/>
<feature type="compositionally biased region" description="Basic and acidic residues" evidence="1">
    <location>
        <begin position="21"/>
        <end position="51"/>
    </location>
</feature>
<keyword evidence="4" id="KW-1185">Reference proteome</keyword>
<sequence>MLNEFDSLGEPLQNIIQQLENQHEKEKQGALDQQKEMYEQKLEELRRERTPDTTSGRTSSGYNSEDRVLNSTPTSFYDSQLLYEESLRRLREEVIRANVLVREANQLSSEMKKDADFAVTLQIPTATLSQAASQGPLTSEVAVVVKHKTRGTQVWSVDKLGNKIYDMRDAYQTITENPLEANLDDTDDDGLFFEVECHTLIGVATVWLECLYQNVPLDYSAPVISQQGEVCGRMSVEIRRIQDETTSLSLDGDSVSDEDDIEGLAMGSSVKVQITIKEAHGLPLSLCNYVFGQYTFFDQELSVIPPLNAAASPVTASKSNSMTFNNTKTFTVEVDEDFLDYVTDGSLAIEVYGNRSRGYDTKPAPLQLPQEMDNSKSLVDSEMLDRVNQYRTRWRELSRQLELWVEIHELNEQGFYSPVELLQREGQEAGGVFMLRQGYSRRVVTQVVVPKHNSQGSQGLLPVVIESISNVAVGSVTVRNKTQKGLDSYQERDLQTLRDRFSNSVMKKREYLDQQIQEMINKPNKSQEDKEHEGMLIDQWVSLTEERNAILCPNTGSGVPGATSEWNPLPGMETHIPVIFLDLDDNALSGCGDIDAEPAGHHSFLSFEQSDSIIGLPIMKYDQKRVTATASWDSSIHDSVYLNRVTQNTERVYIILKLTLRLSSPALVNIVLRKRICVRMYKRPSLKDSLRRKFWRQTNVPTRCGVRFELISHIPRQSGEQTEERESLAQKAAEAMHVGTDGEELMDGEAIDKYNKGISHVENILNLHKLRQEVLVKEKLAAVGRSSKSLTNRNMRKYASTPNLFNAPSMSNLWRSQAYPSNSDLNNSELAPSSGLNGMNGELNKNRSSSRASSAGDYLRARQTNQRAKSQNNRYSVGAFNSPSQSPRMALRQYDIDIDGESAGRTTPPRDRLVPRNNTTPVLPSLVESSPTTTEPPQMELLTAKQNLSRTNSKSSNADTDDDEKPTIIVGDEEIPSPRLKVGDVVKITENLEGQVRFYGKTQFADGTWVGIALTVPEGKNNGTVQGVSYFNCDPNHGLFIRAEKLLKS</sequence>
<dbReference type="Pfam" id="PF12473">
    <property type="entry name" value="DUF3694"/>
    <property type="match status" value="1"/>
</dbReference>
<feature type="compositionally biased region" description="Polar residues" evidence="1">
    <location>
        <begin position="916"/>
        <end position="936"/>
    </location>
</feature>
<evidence type="ECO:0000256" key="1">
    <source>
        <dbReference type="SAM" id="MobiDB-lite"/>
    </source>
</evidence>
<dbReference type="InterPro" id="IPR036859">
    <property type="entry name" value="CAP-Gly_dom_sf"/>
</dbReference>
<evidence type="ECO:0000259" key="2">
    <source>
        <dbReference type="PROSITE" id="PS50245"/>
    </source>
</evidence>
<feature type="compositionally biased region" description="Polar residues" evidence="1">
    <location>
        <begin position="862"/>
        <end position="886"/>
    </location>
</feature>
<feature type="compositionally biased region" description="Polar residues" evidence="1">
    <location>
        <begin position="824"/>
        <end position="837"/>
    </location>
</feature>
<evidence type="ECO:0000313" key="3">
    <source>
        <dbReference type="EnsemblMetazoa" id="CLYHEMP012396.2"/>
    </source>
</evidence>
<dbReference type="InterPro" id="IPR022140">
    <property type="entry name" value="Kinesin-like_KIF1-typ"/>
</dbReference>
<dbReference type="SUPFAM" id="SSF74924">
    <property type="entry name" value="Cap-Gly domain"/>
    <property type="match status" value="1"/>
</dbReference>
<feature type="domain" description="CAP-Gly" evidence="2">
    <location>
        <begin position="1000"/>
        <end position="1042"/>
    </location>
</feature>
<dbReference type="InterPro" id="IPR022164">
    <property type="entry name" value="Kinesin-like"/>
</dbReference>
<dbReference type="Gene3D" id="2.30.30.190">
    <property type="entry name" value="CAP Gly-rich-like domain"/>
    <property type="match status" value="1"/>
</dbReference>
<dbReference type="OrthoDB" id="3176171at2759"/>
<proteinExistence type="predicted"/>
<dbReference type="PROSITE" id="PS00845">
    <property type="entry name" value="CAP_GLY_1"/>
    <property type="match status" value="1"/>
</dbReference>
<feature type="compositionally biased region" description="Polar residues" evidence="1">
    <location>
        <begin position="52"/>
        <end position="71"/>
    </location>
</feature>
<dbReference type="Pfam" id="PF12423">
    <property type="entry name" value="KIF1B"/>
    <property type="match status" value="1"/>
</dbReference>
<dbReference type="SUPFAM" id="SSF49562">
    <property type="entry name" value="C2 domain (Calcium/lipid-binding domain, CaLB)"/>
    <property type="match status" value="1"/>
</dbReference>
<dbReference type="EnsemblMetazoa" id="CLYHEMT012396.2">
    <property type="protein sequence ID" value="CLYHEMP012396.2"/>
    <property type="gene ID" value="CLYHEMG012396"/>
</dbReference>